<reference evidence="1 2" key="1">
    <citation type="submission" date="2020-08" db="EMBL/GenBank/DDBJ databases">
        <title>Plant Genome Project.</title>
        <authorList>
            <person name="Zhang R.-G."/>
        </authorList>
    </citation>
    <scope>NUCLEOTIDE SEQUENCE [LARGE SCALE GENOMIC DNA]</scope>
    <source>
        <tissue evidence="1">Rhizome</tissue>
    </source>
</reference>
<dbReference type="Proteomes" id="UP000734854">
    <property type="component" value="Unassembled WGS sequence"/>
</dbReference>
<comment type="caution">
    <text evidence="1">The sequence shown here is derived from an EMBL/GenBank/DDBJ whole genome shotgun (WGS) entry which is preliminary data.</text>
</comment>
<protein>
    <submittedName>
        <fullName evidence="1">Uncharacterized protein</fullName>
    </submittedName>
</protein>
<keyword evidence="2" id="KW-1185">Reference proteome</keyword>
<evidence type="ECO:0000313" key="2">
    <source>
        <dbReference type="Proteomes" id="UP000734854"/>
    </source>
</evidence>
<name>A0A8J5F442_ZINOF</name>
<proteinExistence type="predicted"/>
<dbReference type="EMBL" id="JACMSC010000016">
    <property type="protein sequence ID" value="KAG6480745.1"/>
    <property type="molecule type" value="Genomic_DNA"/>
</dbReference>
<evidence type="ECO:0000313" key="1">
    <source>
        <dbReference type="EMBL" id="KAG6480745.1"/>
    </source>
</evidence>
<sequence>MASSSSSGGNDNFTTIDLIRRHLFTDLPPTPPSSTWPPPLPAAPTSYHNVALRSFPELSVPMISFTSCRPNPDIIVDLPASLRLD</sequence>
<dbReference type="AlphaFoldDB" id="A0A8J5F442"/>
<organism evidence="1 2">
    <name type="scientific">Zingiber officinale</name>
    <name type="common">Ginger</name>
    <name type="synonym">Amomum zingiber</name>
    <dbReference type="NCBI Taxonomy" id="94328"/>
    <lineage>
        <taxon>Eukaryota</taxon>
        <taxon>Viridiplantae</taxon>
        <taxon>Streptophyta</taxon>
        <taxon>Embryophyta</taxon>
        <taxon>Tracheophyta</taxon>
        <taxon>Spermatophyta</taxon>
        <taxon>Magnoliopsida</taxon>
        <taxon>Liliopsida</taxon>
        <taxon>Zingiberales</taxon>
        <taxon>Zingiberaceae</taxon>
        <taxon>Zingiber</taxon>
    </lineage>
</organism>
<gene>
    <name evidence="1" type="ORF">ZIOFF_057330</name>
</gene>
<accession>A0A8J5F442</accession>